<dbReference type="InterPro" id="IPR007167">
    <property type="entry name" value="Fe-transptr_FeoA-like"/>
</dbReference>
<name>A0A9D2B980_9FIRM</name>
<protein>
    <submittedName>
        <fullName evidence="3">Ferrous iron transport protein A</fullName>
    </submittedName>
</protein>
<evidence type="ECO:0000256" key="1">
    <source>
        <dbReference type="ARBA" id="ARBA00023004"/>
    </source>
</evidence>
<dbReference type="InterPro" id="IPR053184">
    <property type="entry name" value="FeoA-like"/>
</dbReference>
<proteinExistence type="predicted"/>
<dbReference type="AlphaFoldDB" id="A0A9D2B980"/>
<dbReference type="Gene3D" id="2.30.30.90">
    <property type="match status" value="1"/>
</dbReference>
<dbReference type="InterPro" id="IPR008988">
    <property type="entry name" value="Transcriptional_repressor_C"/>
</dbReference>
<evidence type="ECO:0000313" key="4">
    <source>
        <dbReference type="Proteomes" id="UP000886721"/>
    </source>
</evidence>
<dbReference type="EMBL" id="DXEM01000019">
    <property type="protein sequence ID" value="HIX67706.1"/>
    <property type="molecule type" value="Genomic_DNA"/>
</dbReference>
<dbReference type="GO" id="GO:0046914">
    <property type="term" value="F:transition metal ion binding"/>
    <property type="evidence" value="ECO:0007669"/>
    <property type="project" value="InterPro"/>
</dbReference>
<comment type="caution">
    <text evidence="3">The sequence shown here is derived from an EMBL/GenBank/DDBJ whole genome shotgun (WGS) entry which is preliminary data.</text>
</comment>
<reference evidence="3" key="1">
    <citation type="journal article" date="2021" name="PeerJ">
        <title>Extensive microbial diversity within the chicken gut microbiome revealed by metagenomics and culture.</title>
        <authorList>
            <person name="Gilroy R."/>
            <person name="Ravi A."/>
            <person name="Getino M."/>
            <person name="Pursley I."/>
            <person name="Horton D.L."/>
            <person name="Alikhan N.F."/>
            <person name="Baker D."/>
            <person name="Gharbi K."/>
            <person name="Hall N."/>
            <person name="Watson M."/>
            <person name="Adriaenssens E.M."/>
            <person name="Foster-Nyarko E."/>
            <person name="Jarju S."/>
            <person name="Secka A."/>
            <person name="Antonio M."/>
            <person name="Oren A."/>
            <person name="Chaudhuri R.R."/>
            <person name="La Ragione R."/>
            <person name="Hildebrand F."/>
            <person name="Pallen M.J."/>
        </authorList>
    </citation>
    <scope>NUCLEOTIDE SEQUENCE</scope>
    <source>
        <strain evidence="3">CHK191-13928</strain>
    </source>
</reference>
<feature type="domain" description="Ferrous iron transporter FeoA-like" evidence="2">
    <location>
        <begin position="1"/>
        <end position="69"/>
    </location>
</feature>
<dbReference type="SUPFAM" id="SSF50037">
    <property type="entry name" value="C-terminal domain of transcriptional repressors"/>
    <property type="match status" value="1"/>
</dbReference>
<sequence>MPLVMAGTGEENIIRKVGGNEETKRFLENLGFVSGAKVVILSAIGGNVIVNIKDSRVAINEDMARRIMI</sequence>
<reference evidence="3" key="2">
    <citation type="submission" date="2021-04" db="EMBL/GenBank/DDBJ databases">
        <authorList>
            <person name="Gilroy R."/>
        </authorList>
    </citation>
    <scope>NUCLEOTIDE SEQUENCE</scope>
    <source>
        <strain evidence="3">CHK191-13928</strain>
    </source>
</reference>
<evidence type="ECO:0000313" key="3">
    <source>
        <dbReference type="EMBL" id="HIX67706.1"/>
    </source>
</evidence>
<organism evidence="3 4">
    <name type="scientific">Candidatus Anaerostipes excrementavium</name>
    <dbReference type="NCBI Taxonomy" id="2838463"/>
    <lineage>
        <taxon>Bacteria</taxon>
        <taxon>Bacillati</taxon>
        <taxon>Bacillota</taxon>
        <taxon>Clostridia</taxon>
        <taxon>Lachnospirales</taxon>
        <taxon>Lachnospiraceae</taxon>
        <taxon>Anaerostipes</taxon>
    </lineage>
</organism>
<accession>A0A9D2B980</accession>
<dbReference type="Proteomes" id="UP000886721">
    <property type="component" value="Unassembled WGS sequence"/>
</dbReference>
<keyword evidence="1" id="KW-0408">Iron</keyword>
<evidence type="ECO:0000259" key="2">
    <source>
        <dbReference type="SMART" id="SM00899"/>
    </source>
</evidence>
<dbReference type="PANTHER" id="PTHR43151:SF1">
    <property type="entry name" value="SSR2333 PROTEIN"/>
    <property type="match status" value="1"/>
</dbReference>
<dbReference type="InterPro" id="IPR038157">
    <property type="entry name" value="FeoA_core_dom"/>
</dbReference>
<dbReference type="SMART" id="SM00899">
    <property type="entry name" value="FeoA"/>
    <property type="match status" value="1"/>
</dbReference>
<dbReference type="PANTHER" id="PTHR43151">
    <property type="entry name" value="FEOA FAMILY PROTEIN"/>
    <property type="match status" value="1"/>
</dbReference>
<gene>
    <name evidence="3" type="ORF">H9735_06205</name>
</gene>
<dbReference type="Pfam" id="PF04023">
    <property type="entry name" value="FeoA"/>
    <property type="match status" value="1"/>
</dbReference>